<dbReference type="Proteomes" id="UP000239187">
    <property type="component" value="Chromosome"/>
</dbReference>
<dbReference type="Gene3D" id="1.10.10.2840">
    <property type="entry name" value="PucR C-terminal helix-turn-helix domain"/>
    <property type="match status" value="1"/>
</dbReference>
<evidence type="ECO:0000259" key="1">
    <source>
        <dbReference type="Pfam" id="PF13556"/>
    </source>
</evidence>
<dbReference type="InterPro" id="IPR025736">
    <property type="entry name" value="PucR_C-HTH_dom"/>
</dbReference>
<protein>
    <submittedName>
        <fullName evidence="2">PucR family transcriptional regulator</fullName>
    </submittedName>
</protein>
<dbReference type="RefSeq" id="WP_208739501.1">
    <property type="nucleotide sequence ID" value="NZ_CP024915.1"/>
</dbReference>
<name>A0A2L0UGJ6_9MICC</name>
<reference evidence="2 3" key="1">
    <citation type="submission" date="2017-11" db="EMBL/GenBank/DDBJ databases">
        <title>Draft genome of Arthrobacter agilis strain UMCV2, a plant growth-promoting rhizobacterium and biocontrol capacity of phytopathogenic fungi.</title>
        <authorList>
            <person name="Martinez-Camara R."/>
            <person name="Santoyo G."/>
            <person name="Moreno-Hagelsieb G."/>
            <person name="Valencia-Cantero E."/>
        </authorList>
    </citation>
    <scope>NUCLEOTIDE SEQUENCE [LARGE SCALE GENOMIC DNA]</scope>
    <source>
        <strain evidence="2 3">UMCV2</strain>
    </source>
</reference>
<feature type="non-terminal residue" evidence="2">
    <location>
        <position position="1"/>
    </location>
</feature>
<evidence type="ECO:0000313" key="2">
    <source>
        <dbReference type="EMBL" id="AUZ88375.1"/>
    </source>
</evidence>
<organism evidence="2 3">
    <name type="scientific">Arthrobacter agilis</name>
    <dbReference type="NCBI Taxonomy" id="37921"/>
    <lineage>
        <taxon>Bacteria</taxon>
        <taxon>Bacillati</taxon>
        <taxon>Actinomycetota</taxon>
        <taxon>Actinomycetes</taxon>
        <taxon>Micrococcales</taxon>
        <taxon>Micrococcaceae</taxon>
        <taxon>Arthrobacter</taxon>
    </lineage>
</organism>
<accession>A0A2L0UGJ6</accession>
<dbReference type="InterPro" id="IPR042070">
    <property type="entry name" value="PucR_C-HTH_sf"/>
</dbReference>
<evidence type="ECO:0000313" key="3">
    <source>
        <dbReference type="Proteomes" id="UP000239187"/>
    </source>
</evidence>
<dbReference type="PANTHER" id="PTHR33744">
    <property type="entry name" value="CARBOHYDRATE DIACID REGULATOR"/>
    <property type="match status" value="1"/>
</dbReference>
<dbReference type="PANTHER" id="PTHR33744:SF1">
    <property type="entry name" value="DNA-BINDING TRANSCRIPTIONAL ACTIVATOR ADER"/>
    <property type="match status" value="1"/>
</dbReference>
<dbReference type="EMBL" id="CP024915">
    <property type="protein sequence ID" value="AUZ88375.1"/>
    <property type="molecule type" value="Genomic_DNA"/>
</dbReference>
<dbReference type="InterPro" id="IPR051448">
    <property type="entry name" value="CdaR-like_regulators"/>
</dbReference>
<dbReference type="AlphaFoldDB" id="A0A2L0UGJ6"/>
<proteinExistence type="predicted"/>
<sequence>VETLLAYVNSGSVSLAAQQLYCHRNTVLNRLARVHQLTGYDPAVPADAATLIAVLNCRVQAQAGSDAPRS</sequence>
<dbReference type="Pfam" id="PF13556">
    <property type="entry name" value="HTH_30"/>
    <property type="match status" value="1"/>
</dbReference>
<feature type="domain" description="PucR C-terminal helix-turn-helix" evidence="1">
    <location>
        <begin position="1"/>
        <end position="54"/>
    </location>
</feature>
<gene>
    <name evidence="2" type="ORF">CVO76_12570</name>
</gene>